<dbReference type="CDD" id="cd03807">
    <property type="entry name" value="GT4_WbnK-like"/>
    <property type="match status" value="1"/>
</dbReference>
<keyword evidence="2" id="KW-0808">Transferase</keyword>
<feature type="domain" description="Glycosyltransferase subfamily 4-like N-terminal" evidence="1">
    <location>
        <begin position="18"/>
        <end position="180"/>
    </location>
</feature>
<dbReference type="Pfam" id="PF13692">
    <property type="entry name" value="Glyco_trans_1_4"/>
    <property type="match status" value="1"/>
</dbReference>
<keyword evidence="3" id="KW-1185">Reference proteome</keyword>
<sequence length="389" mass="42740">MTMGKIKILHLITGLGTGGAESMLYKLLSATDRDRYEPVVLSMIDRGTFGERIEALGIPVHTLNMRPGRPMPIDVWRLVKQVKEIRPDLIQGWMYHGNLAAQLAVSRLRTKVPVIWNIRHSPYQLQFVKRSTATVIKIGAFFSQSPQRIIYNARVSADQHEALGYAADKREVIPNGFDLDTYRPNGAARYSVRQALGLSEQAFLIGLIGRYHPMKDHGNLLDAMARLRAQGRDVHALLIGRDVDGNNDALTARIAELDLSDCIHLMGERRDTPTLTAALDLLVSSSYAEGFSNVVGEAMACEVPCVVTDAGDSAWIVDDTGLVVPPQDPAALAGAIGEMIELGAAGRKALGVKARARVSEQFSLPAIIDRYQALYESVWEKERGSRCVV</sequence>
<comment type="caution">
    <text evidence="2">The sequence shown here is derived from an EMBL/GenBank/DDBJ whole genome shotgun (WGS) entry which is preliminary data.</text>
</comment>
<dbReference type="Gene3D" id="3.40.50.2000">
    <property type="entry name" value="Glycogen Phosphorylase B"/>
    <property type="match status" value="2"/>
</dbReference>
<dbReference type="PANTHER" id="PTHR12526">
    <property type="entry name" value="GLYCOSYLTRANSFERASE"/>
    <property type="match status" value="1"/>
</dbReference>
<dbReference type="PANTHER" id="PTHR12526:SF630">
    <property type="entry name" value="GLYCOSYLTRANSFERASE"/>
    <property type="match status" value="1"/>
</dbReference>
<evidence type="ECO:0000259" key="1">
    <source>
        <dbReference type="Pfam" id="PF13439"/>
    </source>
</evidence>
<evidence type="ECO:0000313" key="3">
    <source>
        <dbReference type="Proteomes" id="UP001208017"/>
    </source>
</evidence>
<protein>
    <submittedName>
        <fullName evidence="2">Glycosyltransferase</fullName>
        <ecNumber evidence="2">2.4.-.-</ecNumber>
    </submittedName>
</protein>
<evidence type="ECO:0000313" key="2">
    <source>
        <dbReference type="EMBL" id="MCX7572091.1"/>
    </source>
</evidence>
<gene>
    <name evidence="2" type="ORF">OS242_19315</name>
</gene>
<dbReference type="EMBL" id="JAPMLT010000015">
    <property type="protein sequence ID" value="MCX7572091.1"/>
    <property type="molecule type" value="Genomic_DNA"/>
</dbReference>
<organism evidence="2 3">
    <name type="scientific">Tumebacillus lacus</name>
    <dbReference type="NCBI Taxonomy" id="2995335"/>
    <lineage>
        <taxon>Bacteria</taxon>
        <taxon>Bacillati</taxon>
        <taxon>Bacillota</taxon>
        <taxon>Bacilli</taxon>
        <taxon>Bacillales</taxon>
        <taxon>Alicyclobacillaceae</taxon>
        <taxon>Tumebacillus</taxon>
    </lineage>
</organism>
<keyword evidence="2" id="KW-0328">Glycosyltransferase</keyword>
<proteinExistence type="predicted"/>
<dbReference type="Proteomes" id="UP001208017">
    <property type="component" value="Unassembled WGS sequence"/>
</dbReference>
<accession>A0ABT3X8W5</accession>
<dbReference type="GO" id="GO:0016757">
    <property type="term" value="F:glycosyltransferase activity"/>
    <property type="evidence" value="ECO:0007669"/>
    <property type="project" value="UniProtKB-KW"/>
</dbReference>
<dbReference type="RefSeq" id="WP_267153339.1">
    <property type="nucleotide sequence ID" value="NZ_JAPMLT010000015.1"/>
</dbReference>
<dbReference type="InterPro" id="IPR028098">
    <property type="entry name" value="Glyco_trans_4-like_N"/>
</dbReference>
<dbReference type="Pfam" id="PF13439">
    <property type="entry name" value="Glyco_transf_4"/>
    <property type="match status" value="1"/>
</dbReference>
<dbReference type="EC" id="2.4.-.-" evidence="2"/>
<name>A0ABT3X8W5_9BACL</name>
<reference evidence="2 3" key="1">
    <citation type="submission" date="2022-11" db="EMBL/GenBank/DDBJ databases">
        <title>Study of microbial diversity in lake waters.</title>
        <authorList>
            <person name="Zhang J."/>
        </authorList>
    </citation>
    <scope>NUCLEOTIDE SEQUENCE [LARGE SCALE GENOMIC DNA]</scope>
    <source>
        <strain evidence="2 3">DT12</strain>
    </source>
</reference>
<dbReference type="SUPFAM" id="SSF53756">
    <property type="entry name" value="UDP-Glycosyltransferase/glycogen phosphorylase"/>
    <property type="match status" value="1"/>
</dbReference>